<keyword evidence="4 7" id="KW-0812">Transmembrane</keyword>
<dbReference type="GO" id="GO:0005886">
    <property type="term" value="C:plasma membrane"/>
    <property type="evidence" value="ECO:0007669"/>
    <property type="project" value="UniProtKB-SubCell"/>
</dbReference>
<comment type="subcellular location">
    <subcellularLocation>
        <location evidence="1">Cell membrane</location>
        <topology evidence="1">Multi-pass membrane protein</topology>
    </subcellularLocation>
</comment>
<dbReference type="InterPro" id="IPR050833">
    <property type="entry name" value="Poly_Biosynth_Transport"/>
</dbReference>
<feature type="transmembrane region" description="Helical" evidence="7">
    <location>
        <begin position="224"/>
        <end position="242"/>
    </location>
</feature>
<dbReference type="EMBL" id="NOXT01000115">
    <property type="protein sequence ID" value="OYQ27091.1"/>
    <property type="molecule type" value="Genomic_DNA"/>
</dbReference>
<dbReference type="PANTHER" id="PTHR30250:SF10">
    <property type="entry name" value="LIPOPOLYSACCHARIDE BIOSYNTHESIS PROTEIN WZXC"/>
    <property type="match status" value="1"/>
</dbReference>
<feature type="transmembrane region" description="Helical" evidence="7">
    <location>
        <begin position="77"/>
        <end position="101"/>
    </location>
</feature>
<protein>
    <recommendedName>
        <fullName evidence="10">Polysaccharide biosynthesis protein</fullName>
    </recommendedName>
</protein>
<evidence type="ECO:0000256" key="3">
    <source>
        <dbReference type="ARBA" id="ARBA00022475"/>
    </source>
</evidence>
<feature type="transmembrane region" description="Helical" evidence="7">
    <location>
        <begin position="306"/>
        <end position="332"/>
    </location>
</feature>
<evidence type="ECO:0000256" key="5">
    <source>
        <dbReference type="ARBA" id="ARBA00022989"/>
    </source>
</evidence>
<keyword evidence="6 7" id="KW-0472">Membrane</keyword>
<comment type="similarity">
    <text evidence="2">Belongs to the polysaccharide synthase family.</text>
</comment>
<feature type="transmembrane region" description="Helical" evidence="7">
    <location>
        <begin position="278"/>
        <end position="300"/>
    </location>
</feature>
<accession>A0A255YD19</accession>
<evidence type="ECO:0000256" key="2">
    <source>
        <dbReference type="ARBA" id="ARBA00007430"/>
    </source>
</evidence>
<evidence type="ECO:0008006" key="10">
    <source>
        <dbReference type="Google" id="ProtNLM"/>
    </source>
</evidence>
<dbReference type="AlphaFoldDB" id="A0A255YD19"/>
<evidence type="ECO:0000313" key="8">
    <source>
        <dbReference type="EMBL" id="OYQ27091.1"/>
    </source>
</evidence>
<gene>
    <name evidence="8" type="ORF">CHU93_11310</name>
</gene>
<evidence type="ECO:0000256" key="7">
    <source>
        <dbReference type="SAM" id="Phobius"/>
    </source>
</evidence>
<evidence type="ECO:0000256" key="4">
    <source>
        <dbReference type="ARBA" id="ARBA00022692"/>
    </source>
</evidence>
<feature type="transmembrane region" description="Helical" evidence="7">
    <location>
        <begin position="151"/>
        <end position="180"/>
    </location>
</feature>
<organism evidence="8 9">
    <name type="scientific">Sandarakinorhabdus cyanobacteriorum</name>
    <dbReference type="NCBI Taxonomy" id="1981098"/>
    <lineage>
        <taxon>Bacteria</taxon>
        <taxon>Pseudomonadati</taxon>
        <taxon>Pseudomonadota</taxon>
        <taxon>Alphaproteobacteria</taxon>
        <taxon>Sphingomonadales</taxon>
        <taxon>Sphingosinicellaceae</taxon>
        <taxon>Sandarakinorhabdus</taxon>
    </lineage>
</organism>
<feature type="transmembrane region" description="Helical" evidence="7">
    <location>
        <begin position="344"/>
        <end position="362"/>
    </location>
</feature>
<keyword evidence="9" id="KW-1185">Reference proteome</keyword>
<proteinExistence type="inferred from homology"/>
<evidence type="ECO:0000256" key="1">
    <source>
        <dbReference type="ARBA" id="ARBA00004651"/>
    </source>
</evidence>
<evidence type="ECO:0000256" key="6">
    <source>
        <dbReference type="ARBA" id="ARBA00023136"/>
    </source>
</evidence>
<comment type="caution">
    <text evidence="8">The sequence shown here is derived from an EMBL/GenBank/DDBJ whole genome shotgun (WGS) entry which is preliminary data.</text>
</comment>
<sequence length="404" mass="41615">MRGLAAFGSAEMIGRIVRLLTTLVIARQLSPAIVGTAALALSLFELCRVFMNIGAGQRIIAASAAELAATCNSAHRLFWAWSLVVAAVQLLIAAVLALGFGQADAGWMLAAFALVYPFMPGGLVQVHLAMREGRNAGIARTAAIQVVADQLRTAALLLAWPSPWAVVLPKLLTAPVWLVLTRRNRPWAPDAAQGLAPLTGLVRFGGGVLLADALAALRTQADNLIIAATLGPVALGSYYFAFNAGLGIVTALAGAFGTVAFPLLCRADDPVRALRGQLLGGLALFATLIAVQALAAPYYVPILFGAHWAFAAPLVAILCVAGIGQLVAVIAANWLRANGASARDALRSLWVCAAALGGLWIGAQSGSITAAATGLVAGTLVASLITLITILRPALASPHQEQPA</sequence>
<keyword evidence="5 7" id="KW-1133">Transmembrane helix</keyword>
<feature type="transmembrane region" description="Helical" evidence="7">
    <location>
        <begin position="248"/>
        <end position="266"/>
    </location>
</feature>
<dbReference type="Pfam" id="PF13440">
    <property type="entry name" value="Polysacc_synt_3"/>
    <property type="match status" value="1"/>
</dbReference>
<dbReference type="PANTHER" id="PTHR30250">
    <property type="entry name" value="PST FAMILY PREDICTED COLANIC ACID TRANSPORTER"/>
    <property type="match status" value="1"/>
</dbReference>
<feature type="transmembrane region" description="Helical" evidence="7">
    <location>
        <begin position="368"/>
        <end position="391"/>
    </location>
</feature>
<dbReference type="Proteomes" id="UP000216991">
    <property type="component" value="Unassembled WGS sequence"/>
</dbReference>
<name>A0A255YD19_9SPHN</name>
<feature type="transmembrane region" description="Helical" evidence="7">
    <location>
        <begin position="200"/>
        <end position="217"/>
    </location>
</feature>
<reference evidence="8 9" key="1">
    <citation type="submission" date="2017-07" db="EMBL/GenBank/DDBJ databases">
        <title>Sandarakinorhabdus cyanobacteriorum sp. nov., a novel bacterium isolated from cyanobacterial aggregates in a eutrophic lake.</title>
        <authorList>
            <person name="Cai H."/>
        </authorList>
    </citation>
    <scope>NUCLEOTIDE SEQUENCE [LARGE SCALE GENOMIC DNA]</scope>
    <source>
        <strain evidence="8 9">TH057</strain>
    </source>
</reference>
<evidence type="ECO:0000313" key="9">
    <source>
        <dbReference type="Proteomes" id="UP000216991"/>
    </source>
</evidence>
<feature type="transmembrane region" description="Helical" evidence="7">
    <location>
        <begin position="107"/>
        <end position="130"/>
    </location>
</feature>
<keyword evidence="3" id="KW-1003">Cell membrane</keyword>